<reference evidence="2" key="1">
    <citation type="submission" date="2016-11" db="UniProtKB">
        <authorList>
            <consortium name="WormBaseParasite"/>
        </authorList>
    </citation>
    <scope>IDENTIFICATION</scope>
</reference>
<name>A0A1I7TX89_9PELO</name>
<sequence length="67" mass="7650">MLSRGPNGMNLEPNSFQSLFFSSFDPSSSLKPSTVKVFMIPAPKYNKPEDDKSFLCVYMTTKNKYFL</sequence>
<dbReference type="Proteomes" id="UP000095282">
    <property type="component" value="Unplaced"/>
</dbReference>
<protein>
    <submittedName>
        <fullName evidence="2">Ovule protein</fullName>
    </submittedName>
</protein>
<keyword evidence="1" id="KW-1185">Reference proteome</keyword>
<dbReference type="WBParaSite" id="Csp11.Scaffold629.g12711.t1">
    <property type="protein sequence ID" value="Csp11.Scaffold629.g12711.t1"/>
    <property type="gene ID" value="Csp11.Scaffold629.g12711"/>
</dbReference>
<evidence type="ECO:0000313" key="2">
    <source>
        <dbReference type="WBParaSite" id="Csp11.Scaffold629.g12711.t1"/>
    </source>
</evidence>
<proteinExistence type="predicted"/>
<dbReference type="AlphaFoldDB" id="A0A1I7TX89"/>
<organism evidence="1 2">
    <name type="scientific">Caenorhabditis tropicalis</name>
    <dbReference type="NCBI Taxonomy" id="1561998"/>
    <lineage>
        <taxon>Eukaryota</taxon>
        <taxon>Metazoa</taxon>
        <taxon>Ecdysozoa</taxon>
        <taxon>Nematoda</taxon>
        <taxon>Chromadorea</taxon>
        <taxon>Rhabditida</taxon>
        <taxon>Rhabditina</taxon>
        <taxon>Rhabditomorpha</taxon>
        <taxon>Rhabditoidea</taxon>
        <taxon>Rhabditidae</taxon>
        <taxon>Peloderinae</taxon>
        <taxon>Caenorhabditis</taxon>
    </lineage>
</organism>
<evidence type="ECO:0000313" key="1">
    <source>
        <dbReference type="Proteomes" id="UP000095282"/>
    </source>
</evidence>
<accession>A0A1I7TX89</accession>